<protein>
    <submittedName>
        <fullName evidence="2">Oxidoreductase</fullName>
    </submittedName>
</protein>
<dbReference type="AlphaFoldDB" id="A0A9X7IND1"/>
<evidence type="ECO:0000256" key="1">
    <source>
        <dbReference type="SAM" id="Phobius"/>
    </source>
</evidence>
<dbReference type="Proteomes" id="UP000237911">
    <property type="component" value="Unassembled WGS sequence"/>
</dbReference>
<keyword evidence="3" id="KW-1185">Reference proteome</keyword>
<gene>
    <name evidence="2" type="ORF">C5U48_11175</name>
</gene>
<feature type="transmembrane region" description="Helical" evidence="1">
    <location>
        <begin position="69"/>
        <end position="89"/>
    </location>
</feature>
<feature type="transmembrane region" description="Helical" evidence="1">
    <location>
        <begin position="41"/>
        <end position="62"/>
    </location>
</feature>
<dbReference type="RefSeq" id="WP_105295111.1">
    <property type="nucleotide sequence ID" value="NZ_CP092430.2"/>
</dbReference>
<feature type="transmembrane region" description="Helical" evidence="1">
    <location>
        <begin position="12"/>
        <end position="35"/>
    </location>
</feature>
<keyword evidence="1" id="KW-0472">Membrane</keyword>
<dbReference type="EMBL" id="PUEV01000051">
    <property type="protein sequence ID" value="PQM52216.1"/>
    <property type="molecule type" value="Genomic_DNA"/>
</dbReference>
<reference evidence="2 3" key="1">
    <citation type="submission" date="2018-02" db="EMBL/GenBank/DDBJ databases">
        <title>Draft genome sequence of Mycobacterium virginiense isolated from mud of a swine farm in Japan.</title>
        <authorList>
            <person name="Ohya K."/>
        </authorList>
    </citation>
    <scope>NUCLEOTIDE SEQUENCE [LARGE SCALE GENOMIC DNA]</scope>
    <source>
        <strain evidence="2 3">GF75</strain>
    </source>
</reference>
<sequence length="142" mass="14771">MSGIAFNLPRTVTLAADAALLGLASLHAYVLATAVHRPGYFAAYCAVMIIGCVVSAGTTWIDADDIVPAAGWVAGGILCTTFLIGYPISRMVSLPGLSAMTGRWDLAPGNLALACAAAFLGLYLTVLFGVNVAFGQRRGWYD</sequence>
<comment type="caution">
    <text evidence="2">The sequence shown here is derived from an EMBL/GenBank/DDBJ whole genome shotgun (WGS) entry which is preliminary data.</text>
</comment>
<evidence type="ECO:0000313" key="3">
    <source>
        <dbReference type="Proteomes" id="UP000237911"/>
    </source>
</evidence>
<evidence type="ECO:0000313" key="2">
    <source>
        <dbReference type="EMBL" id="PQM52216.1"/>
    </source>
</evidence>
<keyword evidence="1" id="KW-0812">Transmembrane</keyword>
<name>A0A9X7IND1_9MYCO</name>
<accession>A0A9X7IND1</accession>
<organism evidence="2 3">
    <name type="scientific">Mycolicibacter virginiensis</name>
    <dbReference type="NCBI Taxonomy" id="1795032"/>
    <lineage>
        <taxon>Bacteria</taxon>
        <taxon>Bacillati</taxon>
        <taxon>Actinomycetota</taxon>
        <taxon>Actinomycetes</taxon>
        <taxon>Mycobacteriales</taxon>
        <taxon>Mycobacteriaceae</taxon>
        <taxon>Mycolicibacter</taxon>
    </lineage>
</organism>
<keyword evidence="1" id="KW-1133">Transmembrane helix</keyword>
<proteinExistence type="predicted"/>
<feature type="transmembrane region" description="Helical" evidence="1">
    <location>
        <begin position="109"/>
        <end position="134"/>
    </location>
</feature>